<dbReference type="Proteomes" id="UP001337655">
    <property type="component" value="Unassembled WGS sequence"/>
</dbReference>
<dbReference type="RefSeq" id="XP_064656059.1">
    <property type="nucleotide sequence ID" value="XM_064805599.1"/>
</dbReference>
<reference evidence="1 2" key="1">
    <citation type="submission" date="2023-08" db="EMBL/GenBank/DDBJ databases">
        <title>Black Yeasts Isolated from many extreme environments.</title>
        <authorList>
            <person name="Coleine C."/>
            <person name="Stajich J.E."/>
            <person name="Selbmann L."/>
        </authorList>
    </citation>
    <scope>NUCLEOTIDE SEQUENCE [LARGE SCALE GENOMIC DNA]</scope>
    <source>
        <strain evidence="1 2">CCFEE 5935</strain>
    </source>
</reference>
<name>A0AAV9P1J4_9PEZI</name>
<comment type="caution">
    <text evidence="1">The sequence shown here is derived from an EMBL/GenBank/DDBJ whole genome shotgun (WGS) entry which is preliminary data.</text>
</comment>
<gene>
    <name evidence="1" type="ORF">LTR77_008367</name>
</gene>
<protein>
    <submittedName>
        <fullName evidence="1">Uncharacterized protein</fullName>
    </submittedName>
</protein>
<evidence type="ECO:0000313" key="2">
    <source>
        <dbReference type="Proteomes" id="UP001337655"/>
    </source>
</evidence>
<proteinExistence type="predicted"/>
<keyword evidence="2" id="KW-1185">Reference proteome</keyword>
<evidence type="ECO:0000313" key="1">
    <source>
        <dbReference type="EMBL" id="KAK5166106.1"/>
    </source>
</evidence>
<accession>A0AAV9P1J4</accession>
<dbReference type="AlphaFoldDB" id="A0AAV9P1J4"/>
<dbReference type="EMBL" id="JAVRRT010000014">
    <property type="protein sequence ID" value="KAK5166106.1"/>
    <property type="molecule type" value="Genomic_DNA"/>
</dbReference>
<organism evidence="1 2">
    <name type="scientific">Saxophila tyrrhenica</name>
    <dbReference type="NCBI Taxonomy" id="1690608"/>
    <lineage>
        <taxon>Eukaryota</taxon>
        <taxon>Fungi</taxon>
        <taxon>Dikarya</taxon>
        <taxon>Ascomycota</taxon>
        <taxon>Pezizomycotina</taxon>
        <taxon>Dothideomycetes</taxon>
        <taxon>Dothideomycetidae</taxon>
        <taxon>Mycosphaerellales</taxon>
        <taxon>Extremaceae</taxon>
        <taxon>Saxophila</taxon>
    </lineage>
</organism>
<sequence>MAHQQGAVKSPDLTTTRDNLLLLHSSLTASNYTAANTNVMLDALRRVAQIQCPSTAASGHPSDATVWMDCHFKPLRTSARQLLLLLRQMSSVDSRSERGRIVWADARRRVTELTQDIYLALAVLDEKE</sequence>
<dbReference type="GeneID" id="89929700"/>